<gene>
    <name evidence="1" type="ORF">EVA_12171</name>
</gene>
<protein>
    <submittedName>
        <fullName evidence="1">Uncharacterized protein</fullName>
    </submittedName>
</protein>
<dbReference type="EMBL" id="AMCI01003678">
    <property type="protein sequence ID" value="EJW99723.1"/>
    <property type="molecule type" value="Genomic_DNA"/>
</dbReference>
<proteinExistence type="predicted"/>
<sequence length="54" mass="6309">MRPWFHHTRLPSTLDFTATHSQLNYCSECESETTLTQQTQNKRKIQEQTLASPS</sequence>
<accession>J9FYS3</accession>
<name>J9FYS3_9ZZZZ</name>
<dbReference type="AlphaFoldDB" id="J9FYS3"/>
<comment type="caution">
    <text evidence="1">The sequence shown here is derived from an EMBL/GenBank/DDBJ whole genome shotgun (WGS) entry which is preliminary data.</text>
</comment>
<evidence type="ECO:0000313" key="1">
    <source>
        <dbReference type="EMBL" id="EJW99723.1"/>
    </source>
</evidence>
<organism evidence="1">
    <name type="scientific">gut metagenome</name>
    <dbReference type="NCBI Taxonomy" id="749906"/>
    <lineage>
        <taxon>unclassified sequences</taxon>
        <taxon>metagenomes</taxon>
        <taxon>organismal metagenomes</taxon>
    </lineage>
</organism>
<reference evidence="1" key="1">
    <citation type="journal article" date="2012" name="PLoS ONE">
        <title>Gene sets for utilization of primary and secondary nutrition supplies in the distal gut of endangered iberian lynx.</title>
        <authorList>
            <person name="Alcaide M."/>
            <person name="Messina E."/>
            <person name="Richter M."/>
            <person name="Bargiela R."/>
            <person name="Peplies J."/>
            <person name="Huws S.A."/>
            <person name="Newbold C.J."/>
            <person name="Golyshin P.N."/>
            <person name="Simon M.A."/>
            <person name="Lopez G."/>
            <person name="Yakimov M.M."/>
            <person name="Ferrer M."/>
        </authorList>
    </citation>
    <scope>NUCLEOTIDE SEQUENCE</scope>
</reference>